<evidence type="ECO:0000313" key="2">
    <source>
        <dbReference type="EMBL" id="EKX67547.1"/>
    </source>
</evidence>
<comment type="caution">
    <text evidence="2">The sequence shown here is derived from an EMBL/GenBank/DDBJ whole genome shotgun (WGS) entry which is preliminary data.</text>
</comment>
<dbReference type="SUPFAM" id="SSF46785">
    <property type="entry name" value="Winged helix' DNA-binding domain"/>
    <property type="match status" value="1"/>
</dbReference>
<dbReference type="InterPro" id="IPR036388">
    <property type="entry name" value="WH-like_DNA-bd_sf"/>
</dbReference>
<dbReference type="RefSeq" id="WP_009305922.1">
    <property type="nucleotide sequence ID" value="NZ_AEJC01000147.1"/>
</dbReference>
<keyword evidence="3" id="KW-1185">Reference proteome</keyword>
<evidence type="ECO:0000313" key="3">
    <source>
        <dbReference type="Proteomes" id="UP000010411"/>
    </source>
</evidence>
<organism evidence="2 3">
    <name type="scientific">Streptomyces ipomoeae 91-03</name>
    <dbReference type="NCBI Taxonomy" id="698759"/>
    <lineage>
        <taxon>Bacteria</taxon>
        <taxon>Bacillati</taxon>
        <taxon>Actinomycetota</taxon>
        <taxon>Actinomycetes</taxon>
        <taxon>Kitasatosporales</taxon>
        <taxon>Streptomycetaceae</taxon>
        <taxon>Streptomyces</taxon>
    </lineage>
</organism>
<accession>L1L3P8</accession>
<sequence>MVGVGGMPETHTGWTFLTSHARVLAAIADDRHTRIRDIAQRCRLTERAVQNIISDLERAGYLSRTRHGRANAYQIDAAKILRHPAEAGLTVTSLLSMLIKDEVERHGRVPEARAER</sequence>
<evidence type="ECO:0000259" key="1">
    <source>
        <dbReference type="Pfam" id="PF12802"/>
    </source>
</evidence>
<feature type="domain" description="HTH marR-type" evidence="1">
    <location>
        <begin position="19"/>
        <end position="68"/>
    </location>
</feature>
<name>L1L3P8_9ACTN</name>
<dbReference type="InterPro" id="IPR000835">
    <property type="entry name" value="HTH_MarR-typ"/>
</dbReference>
<reference evidence="2 3" key="1">
    <citation type="submission" date="2012-11" db="EMBL/GenBank/DDBJ databases">
        <authorList>
            <person name="Huguet-Tapia J.C."/>
            <person name="Durkin A.S."/>
            <person name="Pettis G.S."/>
            <person name="Badger J.H."/>
        </authorList>
    </citation>
    <scope>NUCLEOTIDE SEQUENCE [LARGE SCALE GENOMIC DNA]</scope>
    <source>
        <strain evidence="2 3">91-03</strain>
    </source>
</reference>
<dbReference type="EMBL" id="AEJC01000147">
    <property type="protein sequence ID" value="EKX67547.1"/>
    <property type="molecule type" value="Genomic_DNA"/>
</dbReference>
<dbReference type="GeneID" id="301701748"/>
<proteinExistence type="predicted"/>
<dbReference type="Pfam" id="PF12802">
    <property type="entry name" value="MarR_2"/>
    <property type="match status" value="1"/>
</dbReference>
<dbReference type="Gene3D" id="1.10.10.10">
    <property type="entry name" value="Winged helix-like DNA-binding domain superfamily/Winged helix DNA-binding domain"/>
    <property type="match status" value="1"/>
</dbReference>
<dbReference type="GO" id="GO:0003700">
    <property type="term" value="F:DNA-binding transcription factor activity"/>
    <property type="evidence" value="ECO:0007669"/>
    <property type="project" value="InterPro"/>
</dbReference>
<dbReference type="InterPro" id="IPR036390">
    <property type="entry name" value="WH_DNA-bd_sf"/>
</dbReference>
<dbReference type="PATRIC" id="fig|698759.3.peg.1890"/>
<dbReference type="AlphaFoldDB" id="L1L3P8"/>
<gene>
    <name evidence="2" type="ORF">STRIP9103_01015</name>
</gene>
<dbReference type="Proteomes" id="UP000010411">
    <property type="component" value="Unassembled WGS sequence"/>
</dbReference>
<protein>
    <recommendedName>
        <fullName evidence="1">HTH marR-type domain-containing protein</fullName>
    </recommendedName>
</protein>